<keyword evidence="3 5" id="KW-0648">Protein biosynthesis</keyword>
<name>F2L2B1_THEU7</name>
<gene>
    <name evidence="5" type="primary">eif1a</name>
    <name evidence="7" type="ordered locus">TUZN_0278</name>
</gene>
<keyword evidence="2 5" id="KW-0396">Initiation factor</keyword>
<dbReference type="InterPro" id="IPR006196">
    <property type="entry name" value="RNA-binding_domain_S1_IF1"/>
</dbReference>
<dbReference type="InterPro" id="IPR012340">
    <property type="entry name" value="NA-bd_OB-fold"/>
</dbReference>
<dbReference type="NCBIfam" id="NF003082">
    <property type="entry name" value="PRK04012.1-1"/>
    <property type="match status" value="1"/>
</dbReference>
<dbReference type="Pfam" id="PF01176">
    <property type="entry name" value="eIF-1a"/>
    <property type="match status" value="1"/>
</dbReference>
<dbReference type="SUPFAM" id="SSF50249">
    <property type="entry name" value="Nucleic acid-binding proteins"/>
    <property type="match status" value="1"/>
</dbReference>
<sequence length="97" mass="11234">MSEFRVPGEGEILCKVLELLGDNRVKVICQDGETRVTRIPGRYRKRLWLKPGDYVVVAVWDFDPKKGDVVHKYDKRDLDELRRSGYAEAIDNLEKLG</sequence>
<organism evidence="7 8">
    <name type="scientific">Thermoproteus uzoniensis (strain 768-20)</name>
    <dbReference type="NCBI Taxonomy" id="999630"/>
    <lineage>
        <taxon>Archaea</taxon>
        <taxon>Thermoproteota</taxon>
        <taxon>Thermoprotei</taxon>
        <taxon>Thermoproteales</taxon>
        <taxon>Thermoproteaceae</taxon>
        <taxon>Thermoproteus</taxon>
    </lineage>
</organism>
<keyword evidence="8" id="KW-1185">Reference proteome</keyword>
<dbReference type="PROSITE" id="PS01262">
    <property type="entry name" value="IF1A"/>
    <property type="match status" value="1"/>
</dbReference>
<evidence type="ECO:0000313" key="7">
    <source>
        <dbReference type="EMBL" id="AEA11776.1"/>
    </source>
</evidence>
<protein>
    <recommendedName>
        <fullName evidence="5">Translation initiation factor 1A</fullName>
        <shortName evidence="5">aIF-1A</shortName>
    </recommendedName>
</protein>
<dbReference type="CDD" id="cd05793">
    <property type="entry name" value="S1_IF1A"/>
    <property type="match status" value="1"/>
</dbReference>
<reference evidence="7 8" key="1">
    <citation type="journal article" date="2011" name="J. Bacteriol.">
        <title>Complete genome sequence of the thermoacidophilic crenarchaeon Thermoproteus uzoniensis 768-20.</title>
        <authorList>
            <person name="Mardanov A.V."/>
            <person name="Gumerov V.M."/>
            <person name="Beletsky A.V."/>
            <person name="Prokofeva M.I."/>
            <person name="Bonch-Osmolovskaya E.A."/>
            <person name="Ravin N.V."/>
            <person name="Skryabin K.G."/>
        </authorList>
    </citation>
    <scope>NUCLEOTIDE SEQUENCE [LARGE SCALE GENOMIC DNA]</scope>
    <source>
        <strain evidence="7 8">768-20</strain>
    </source>
</reference>
<dbReference type="InterPro" id="IPR001253">
    <property type="entry name" value="TIF_eIF-1A"/>
</dbReference>
<dbReference type="PANTHER" id="PTHR21668">
    <property type="entry name" value="EIF-1A"/>
    <property type="match status" value="1"/>
</dbReference>
<dbReference type="STRING" id="999630.TUZN_0278"/>
<dbReference type="GeneID" id="10359825"/>
<evidence type="ECO:0000256" key="2">
    <source>
        <dbReference type="ARBA" id="ARBA00022540"/>
    </source>
</evidence>
<dbReference type="KEGG" id="tuz:TUZN_0278"/>
<dbReference type="Gene3D" id="2.40.50.140">
    <property type="entry name" value="Nucleic acid-binding proteins"/>
    <property type="match status" value="1"/>
</dbReference>
<dbReference type="Proteomes" id="UP000008138">
    <property type="component" value="Chromosome"/>
</dbReference>
<dbReference type="EMBL" id="CP002590">
    <property type="protein sequence ID" value="AEA11776.1"/>
    <property type="molecule type" value="Genomic_DNA"/>
</dbReference>
<dbReference type="RefSeq" id="WP_013679112.1">
    <property type="nucleotide sequence ID" value="NC_015315.1"/>
</dbReference>
<reference key="2">
    <citation type="submission" date="2011-03" db="EMBL/GenBank/DDBJ databases">
        <title>Complete genome sequence of the thermoacidophilic crenarchaeon Thermoproteus uzoniensis 768-20.</title>
        <authorList>
            <person name="Mardanov A.V."/>
            <person name="Gumerov V.M."/>
            <person name="Beletsky A.V."/>
            <person name="Prokofeva M.I."/>
            <person name="Bonch-Osmolovskaya E.A."/>
            <person name="Ravin N.V."/>
            <person name="Skryabin K.G."/>
        </authorList>
    </citation>
    <scope>NUCLEOTIDE SEQUENCE</scope>
    <source>
        <strain>768-20</strain>
    </source>
</reference>
<accession>F2L2B1</accession>
<evidence type="ECO:0000256" key="4">
    <source>
        <dbReference type="ARBA" id="ARBA00025502"/>
    </source>
</evidence>
<dbReference type="HOGENOM" id="CLU_109098_1_2_2"/>
<evidence type="ECO:0000259" key="6">
    <source>
        <dbReference type="PROSITE" id="PS50832"/>
    </source>
</evidence>
<evidence type="ECO:0000256" key="5">
    <source>
        <dbReference type="HAMAP-Rule" id="MF_00216"/>
    </source>
</evidence>
<dbReference type="PROSITE" id="PS50832">
    <property type="entry name" value="S1_IF1_TYPE"/>
    <property type="match status" value="1"/>
</dbReference>
<dbReference type="NCBIfam" id="NF003084">
    <property type="entry name" value="PRK04012.1-3"/>
    <property type="match status" value="1"/>
</dbReference>
<dbReference type="GO" id="GO:0003723">
    <property type="term" value="F:RNA binding"/>
    <property type="evidence" value="ECO:0007669"/>
    <property type="project" value="InterPro"/>
</dbReference>
<feature type="domain" description="S1-like" evidence="6">
    <location>
        <begin position="2"/>
        <end position="74"/>
    </location>
</feature>
<dbReference type="eggNOG" id="arCOG01179">
    <property type="taxonomic scope" value="Archaea"/>
</dbReference>
<dbReference type="InterPro" id="IPR018104">
    <property type="entry name" value="TIF_eIF-1A_CS"/>
</dbReference>
<dbReference type="HAMAP" id="MF_00216">
    <property type="entry name" value="aIF_1A"/>
    <property type="match status" value="1"/>
</dbReference>
<dbReference type="GO" id="GO:0003743">
    <property type="term" value="F:translation initiation factor activity"/>
    <property type="evidence" value="ECO:0007669"/>
    <property type="project" value="UniProtKB-UniRule"/>
</dbReference>
<evidence type="ECO:0000313" key="8">
    <source>
        <dbReference type="Proteomes" id="UP000008138"/>
    </source>
</evidence>
<evidence type="ECO:0000256" key="3">
    <source>
        <dbReference type="ARBA" id="ARBA00022917"/>
    </source>
</evidence>
<dbReference type="SMART" id="SM00652">
    <property type="entry name" value="eIF1a"/>
    <property type="match status" value="1"/>
</dbReference>
<dbReference type="OrthoDB" id="2586at2157"/>
<evidence type="ECO:0000256" key="1">
    <source>
        <dbReference type="ARBA" id="ARBA00007392"/>
    </source>
</evidence>
<comment type="function">
    <text evidence="4 5">Seems to be required for maximal rate of protein biosynthesis. Enhances ribosome dissociation into subunits and stabilizes the binding of the initiator Met-tRNA(I) to 40 S ribosomal subunits.</text>
</comment>
<proteinExistence type="inferred from homology"/>
<comment type="similarity">
    <text evidence="1 5">Belongs to the eIF-1A family.</text>
</comment>
<dbReference type="AlphaFoldDB" id="F2L2B1"/>